<evidence type="ECO:0000259" key="5">
    <source>
        <dbReference type="PROSITE" id="PS51157"/>
    </source>
</evidence>
<dbReference type="PANTHER" id="PTHR13513:SF9">
    <property type="entry name" value="E3 UBIQUITIN-PROTEIN LIGASE UBR7-RELATED"/>
    <property type="match status" value="1"/>
</dbReference>
<dbReference type="InterPro" id="IPR040204">
    <property type="entry name" value="UBR7"/>
</dbReference>
<evidence type="ECO:0000256" key="3">
    <source>
        <dbReference type="ARBA" id="ARBA00022833"/>
    </source>
</evidence>
<keyword evidence="3" id="KW-0862">Zinc</keyword>
<reference evidence="6" key="1">
    <citation type="submission" date="2020-06" db="EMBL/GenBank/DDBJ databases">
        <title>WGS assembly of Ceratodon purpureus strain R40.</title>
        <authorList>
            <person name="Carey S.B."/>
            <person name="Jenkins J."/>
            <person name="Shu S."/>
            <person name="Lovell J.T."/>
            <person name="Sreedasyam A."/>
            <person name="Maumus F."/>
            <person name="Tiley G.P."/>
            <person name="Fernandez-Pozo N."/>
            <person name="Barry K."/>
            <person name="Chen C."/>
            <person name="Wang M."/>
            <person name="Lipzen A."/>
            <person name="Daum C."/>
            <person name="Saski C.A."/>
            <person name="Payton A.C."/>
            <person name="Mcbreen J.C."/>
            <person name="Conrad R.E."/>
            <person name="Kollar L.M."/>
            <person name="Olsson S."/>
            <person name="Huttunen S."/>
            <person name="Landis J.B."/>
            <person name="Wickett N.J."/>
            <person name="Johnson M.G."/>
            <person name="Rensing S.A."/>
            <person name="Grimwood J."/>
            <person name="Schmutz J."/>
            <person name="Mcdaniel S.F."/>
        </authorList>
    </citation>
    <scope>NUCLEOTIDE SEQUENCE</scope>
    <source>
        <strain evidence="6">R40</strain>
    </source>
</reference>
<keyword evidence="7" id="KW-1185">Reference proteome</keyword>
<dbReference type="SUPFAM" id="SSF57903">
    <property type="entry name" value="FYVE/PHD zinc finger"/>
    <property type="match status" value="1"/>
</dbReference>
<dbReference type="SMART" id="SM00249">
    <property type="entry name" value="PHD"/>
    <property type="match status" value="1"/>
</dbReference>
<evidence type="ECO:0000256" key="4">
    <source>
        <dbReference type="PROSITE-ProRule" id="PRU00508"/>
    </source>
</evidence>
<protein>
    <recommendedName>
        <fullName evidence="5">UBR-type domain-containing protein</fullName>
    </recommendedName>
</protein>
<dbReference type="GO" id="GO:0005737">
    <property type="term" value="C:cytoplasm"/>
    <property type="evidence" value="ECO:0007669"/>
    <property type="project" value="TreeGrafter"/>
</dbReference>
<dbReference type="InterPro" id="IPR011011">
    <property type="entry name" value="Znf_FYVE_PHD"/>
</dbReference>
<dbReference type="Gene3D" id="3.30.40.10">
    <property type="entry name" value="Zinc/RING finger domain, C3HC4 (zinc finger)"/>
    <property type="match status" value="1"/>
</dbReference>
<dbReference type="SMART" id="SM00396">
    <property type="entry name" value="ZnF_UBR1"/>
    <property type="match status" value="1"/>
</dbReference>
<dbReference type="InterPro" id="IPR047506">
    <property type="entry name" value="UBR7-like_UBR-box"/>
</dbReference>
<keyword evidence="2" id="KW-0863">Zinc-finger</keyword>
<dbReference type="GO" id="GO:0008270">
    <property type="term" value="F:zinc ion binding"/>
    <property type="evidence" value="ECO:0007669"/>
    <property type="project" value="UniProtKB-KW"/>
</dbReference>
<keyword evidence="1" id="KW-0479">Metal-binding</keyword>
<name>A0A8T0H0X8_CERPU</name>
<dbReference type="InterPro" id="IPR003126">
    <property type="entry name" value="Znf_UBR"/>
</dbReference>
<dbReference type="PANTHER" id="PTHR13513">
    <property type="entry name" value="E3 UBIQUITIN-PROTEIN LIGASE UBR7"/>
    <property type="match status" value="1"/>
</dbReference>
<dbReference type="PROSITE" id="PS51157">
    <property type="entry name" value="ZF_UBR"/>
    <property type="match status" value="1"/>
</dbReference>
<feature type="domain" description="UBR-type" evidence="5">
    <location>
        <begin position="39"/>
        <end position="109"/>
    </location>
</feature>
<comment type="caution">
    <text evidence="6">The sequence shown here is derived from an EMBL/GenBank/DDBJ whole genome shotgun (WGS) entry which is preliminary data.</text>
</comment>
<dbReference type="AlphaFoldDB" id="A0A8T0H0X8"/>
<dbReference type="CDD" id="cd15542">
    <property type="entry name" value="PHD_UBR7"/>
    <property type="match status" value="1"/>
</dbReference>
<evidence type="ECO:0000313" key="6">
    <source>
        <dbReference type="EMBL" id="KAG0564049.1"/>
    </source>
</evidence>
<organism evidence="6 7">
    <name type="scientific">Ceratodon purpureus</name>
    <name type="common">Fire moss</name>
    <name type="synonym">Dicranum purpureum</name>
    <dbReference type="NCBI Taxonomy" id="3225"/>
    <lineage>
        <taxon>Eukaryota</taxon>
        <taxon>Viridiplantae</taxon>
        <taxon>Streptophyta</taxon>
        <taxon>Embryophyta</taxon>
        <taxon>Bryophyta</taxon>
        <taxon>Bryophytina</taxon>
        <taxon>Bryopsida</taxon>
        <taxon>Dicranidae</taxon>
        <taxon>Pseudoditrichales</taxon>
        <taxon>Ditrichaceae</taxon>
        <taxon>Ceratodon</taxon>
    </lineage>
</organism>
<gene>
    <name evidence="6" type="ORF">KC19_8G079000</name>
</gene>
<accession>A0A8T0H0X8</accession>
<dbReference type="GO" id="GO:0061630">
    <property type="term" value="F:ubiquitin protein ligase activity"/>
    <property type="evidence" value="ECO:0007669"/>
    <property type="project" value="InterPro"/>
</dbReference>
<dbReference type="InterPro" id="IPR013083">
    <property type="entry name" value="Znf_RING/FYVE/PHD"/>
</dbReference>
<dbReference type="CDD" id="cd19677">
    <property type="entry name" value="UBR-box_UBR7"/>
    <property type="match status" value="1"/>
</dbReference>
<dbReference type="InterPro" id="IPR001965">
    <property type="entry name" value="Znf_PHD"/>
</dbReference>
<dbReference type="Proteomes" id="UP000822688">
    <property type="component" value="Chromosome 8"/>
</dbReference>
<dbReference type="EMBL" id="CM026429">
    <property type="protein sequence ID" value="KAG0564049.1"/>
    <property type="molecule type" value="Genomic_DNA"/>
</dbReference>
<evidence type="ECO:0000256" key="1">
    <source>
        <dbReference type="ARBA" id="ARBA00022723"/>
    </source>
</evidence>
<proteinExistence type="predicted"/>
<evidence type="ECO:0000313" key="7">
    <source>
        <dbReference type="Proteomes" id="UP000822688"/>
    </source>
</evidence>
<dbReference type="Pfam" id="PF02207">
    <property type="entry name" value="zf-UBR"/>
    <property type="match status" value="1"/>
</dbReference>
<evidence type="ECO:0000256" key="2">
    <source>
        <dbReference type="ARBA" id="ARBA00022771"/>
    </source>
</evidence>
<sequence length="430" mass="48143">MADMMDEENAEEHTLAEYMERVEEEELEADLVLGGDEGKECTYKKGYMKRQAVFSCLTCTPSGDAGFCTACSLSCHDGHDVVELWTRRHFRCDCGNSKFGEGICKLQADKEIENPDNTYNQNYKGLYCTCHRVYPDPEGEALGEMLQCCICEDWFHEAHLGLPPTLQFPRDEEGEPIFDELICKSCVPKCSFLSKYPDFVIAPSVVPDVSTDPVDVEQANGAGMENGKPVPLEHISETKADVAHENGIASVNQVGPAVSENSNDTKEECVVKQENLPIDEDIPLEVVESGDASNGYHCELKKESSNAIIQPEQPLFLVKSWRGQLCRCPNCLRMYEEKRLGFLLDSDDTLQSYEASAKRKREESRAQVDGLDLMKGLGHVQQIELLHGFNDMTSQLKTFLAPFGESGRTVTSADIHDFFATLNQKKRRHN</sequence>
<feature type="zinc finger region" description="UBR-type" evidence="4">
    <location>
        <begin position="39"/>
        <end position="109"/>
    </location>
</feature>